<comment type="subunit">
    <text evidence="4 8">Monomer.</text>
</comment>
<protein>
    <recommendedName>
        <fullName evidence="8">Porphobilinogen deaminase</fullName>
        <shortName evidence="8">PBG</shortName>
        <ecNumber evidence="8">2.5.1.61</ecNumber>
    </recommendedName>
    <alternativeName>
        <fullName evidence="8">Hydroxymethylbilane synthase</fullName>
        <shortName evidence="8">HMBS</shortName>
    </alternativeName>
    <alternativeName>
        <fullName evidence="8">Pre-uroporphyrinogen synthase</fullName>
    </alternativeName>
</protein>
<evidence type="ECO:0000256" key="7">
    <source>
        <dbReference type="ARBA" id="ARBA00048169"/>
    </source>
</evidence>
<dbReference type="InterPro" id="IPR022419">
    <property type="entry name" value="Porphobilin_deaminase_cofac_BS"/>
</dbReference>
<feature type="domain" description="Porphobilinogen deaminase N-terminal" evidence="9">
    <location>
        <begin position="5"/>
        <end position="212"/>
    </location>
</feature>
<evidence type="ECO:0000313" key="11">
    <source>
        <dbReference type="EMBL" id="CCD29720.1"/>
    </source>
</evidence>
<dbReference type="GO" id="GO:0006782">
    <property type="term" value="P:protoporphyrinogen IX biosynthetic process"/>
    <property type="evidence" value="ECO:0007669"/>
    <property type="project" value="UniProtKB-UniRule"/>
</dbReference>
<evidence type="ECO:0000256" key="2">
    <source>
        <dbReference type="ARBA" id="ARBA00004735"/>
    </source>
</evidence>
<dbReference type="Gene3D" id="3.30.160.40">
    <property type="entry name" value="Porphobilinogen deaminase, C-terminal domain"/>
    <property type="match status" value="1"/>
</dbReference>
<dbReference type="SUPFAM" id="SSF54782">
    <property type="entry name" value="Porphobilinogen deaminase (hydroxymethylbilane synthase), C-terminal domain"/>
    <property type="match status" value="1"/>
</dbReference>
<evidence type="ECO:0000256" key="6">
    <source>
        <dbReference type="ARBA" id="ARBA00023244"/>
    </source>
</evidence>
<dbReference type="GO" id="GO:0005737">
    <property type="term" value="C:cytoplasm"/>
    <property type="evidence" value="ECO:0007669"/>
    <property type="project" value="UniProtKB-UniRule"/>
</dbReference>
<dbReference type="CDD" id="cd13646">
    <property type="entry name" value="PBP2_EcHMBS_like"/>
    <property type="match status" value="1"/>
</dbReference>
<dbReference type="PROSITE" id="PS00533">
    <property type="entry name" value="PORPHOBILINOGEN_DEAM"/>
    <property type="match status" value="1"/>
</dbReference>
<dbReference type="NCBIfam" id="TIGR00212">
    <property type="entry name" value="hemC"/>
    <property type="match status" value="1"/>
</dbReference>
<dbReference type="FunFam" id="3.40.190.10:FF:000004">
    <property type="entry name" value="Porphobilinogen deaminase"/>
    <property type="match status" value="1"/>
</dbReference>
<comment type="similarity">
    <text evidence="3 8">Belongs to the HMBS family.</text>
</comment>
<dbReference type="eggNOG" id="COG0181">
    <property type="taxonomic scope" value="Bacteria"/>
</dbReference>
<dbReference type="EC" id="2.5.1.61" evidence="8"/>
<evidence type="ECO:0000256" key="5">
    <source>
        <dbReference type="ARBA" id="ARBA00022679"/>
    </source>
</evidence>
<comment type="pathway">
    <text evidence="2">Porphyrin-containing compound metabolism; protoporphyrin-IX biosynthesis; coproporphyrinogen-III from 5-aminolevulinate: step 2/4.</text>
</comment>
<keyword evidence="12" id="KW-1185">Reference proteome</keyword>
<dbReference type="InterPro" id="IPR022417">
    <property type="entry name" value="Porphobilin_deaminase_N"/>
</dbReference>
<dbReference type="UniPathway" id="UPA00251">
    <property type="reaction ID" value="UER00319"/>
</dbReference>
<dbReference type="AlphaFoldDB" id="G2JAB9"/>
<dbReference type="Proteomes" id="UP000054051">
    <property type="component" value="Unassembled WGS sequence"/>
</dbReference>
<evidence type="ECO:0000256" key="8">
    <source>
        <dbReference type="HAMAP-Rule" id="MF_00260"/>
    </source>
</evidence>
<dbReference type="FunFam" id="3.40.190.10:FF:000005">
    <property type="entry name" value="Porphobilinogen deaminase"/>
    <property type="match status" value="1"/>
</dbReference>
<comment type="function">
    <text evidence="1 8">Tetrapolymerization of the monopyrrole PBG into the hydroxymethylbilane pre-uroporphyrinogen in several discrete steps.</text>
</comment>
<dbReference type="HAMAP" id="MF_00260">
    <property type="entry name" value="Porphobil_deam"/>
    <property type="match status" value="1"/>
</dbReference>
<evidence type="ECO:0000256" key="3">
    <source>
        <dbReference type="ARBA" id="ARBA00005638"/>
    </source>
</evidence>
<comment type="cofactor">
    <cofactor evidence="8">
        <name>dipyrromethane</name>
        <dbReference type="ChEBI" id="CHEBI:60342"/>
    </cofactor>
    <text evidence="8">Binds 1 dipyrromethane group covalently.</text>
</comment>
<dbReference type="PANTHER" id="PTHR11557">
    <property type="entry name" value="PORPHOBILINOGEN DEAMINASE"/>
    <property type="match status" value="1"/>
</dbReference>
<dbReference type="EMBL" id="CAFB01000046">
    <property type="protein sequence ID" value="CCD29720.1"/>
    <property type="molecule type" value="Genomic_DNA"/>
</dbReference>
<dbReference type="SUPFAM" id="SSF53850">
    <property type="entry name" value="Periplasmic binding protein-like II"/>
    <property type="match status" value="1"/>
</dbReference>
<keyword evidence="6 8" id="KW-0627">Porphyrin biosynthesis</keyword>
<feature type="domain" description="Porphobilinogen deaminase C-terminal" evidence="10">
    <location>
        <begin position="225"/>
        <end position="296"/>
    </location>
</feature>
<dbReference type="STRING" id="1070319.CAGGBEG34_290012"/>
<dbReference type="Gene3D" id="3.40.190.10">
    <property type="entry name" value="Periplasmic binding protein-like II"/>
    <property type="match status" value="2"/>
</dbReference>
<proteinExistence type="inferred from homology"/>
<comment type="miscellaneous">
    <text evidence="8">The porphobilinogen subunits are added to the dipyrromethane group.</text>
</comment>
<evidence type="ECO:0000313" key="12">
    <source>
        <dbReference type="Proteomes" id="UP000054051"/>
    </source>
</evidence>
<comment type="catalytic activity">
    <reaction evidence="7 8">
        <text>4 porphobilinogen + H2O = hydroxymethylbilane + 4 NH4(+)</text>
        <dbReference type="Rhea" id="RHEA:13185"/>
        <dbReference type="ChEBI" id="CHEBI:15377"/>
        <dbReference type="ChEBI" id="CHEBI:28938"/>
        <dbReference type="ChEBI" id="CHEBI:57845"/>
        <dbReference type="ChEBI" id="CHEBI:58126"/>
        <dbReference type="EC" id="2.5.1.61"/>
    </reaction>
</comment>
<dbReference type="PIRSF" id="PIRSF001438">
    <property type="entry name" value="4pyrrol_synth_OHMeBilane_synth"/>
    <property type="match status" value="1"/>
</dbReference>
<dbReference type="InterPro" id="IPR036803">
    <property type="entry name" value="Porphobilinogen_deaminase_C_sf"/>
</dbReference>
<reference evidence="11 12" key="1">
    <citation type="submission" date="2011-08" db="EMBL/GenBank/DDBJ databases">
        <title>The genome of the obligate endobacterium of an arbuscular mycorrhizal fungus reveals an interphylum network of nutritional interactions.</title>
        <authorList>
            <person name="Ghignone S."/>
            <person name="Salvioli A."/>
            <person name="Anca I."/>
            <person name="Lumini E."/>
            <person name="Ortu G."/>
            <person name="Petiti L."/>
            <person name="Cruveiller S."/>
            <person name="Bianciotto V."/>
            <person name="Piffanelli P."/>
            <person name="Lanfranco L."/>
            <person name="Bonfante P."/>
        </authorList>
    </citation>
    <scope>NUCLEOTIDE SEQUENCE [LARGE SCALE GENOMIC DNA]</scope>
    <source>
        <strain evidence="11 12">BEG34</strain>
    </source>
</reference>
<dbReference type="PRINTS" id="PR00151">
    <property type="entry name" value="PORPHBDMNASE"/>
</dbReference>
<evidence type="ECO:0000256" key="4">
    <source>
        <dbReference type="ARBA" id="ARBA00011245"/>
    </source>
</evidence>
<gene>
    <name evidence="8 11" type="primary">hemC</name>
    <name evidence="11" type="ORF">CAGGBEG34_290012</name>
</gene>
<sequence>MKNALVIASRKSPLALRQAEEVRAALQKLYPQSEISILGITTRGDQWLDQPLSKIGGKGLFIKELEQALADGRADLAVHSLKDMPAVLPAGFKLAAIPERADPRDAFVCHRYLSLDTLPAGSVVGTSSLRRAAMVRAHYPRLNVQPLRGNLDTRLRALDAGACTAMILAAAGLIRLGLEQRIRALLAPELSLPAASQGALGIEIREDRPEIADWLAPLNHLKTALAVYAERTVARALGGNCAIPLAAFAEWIEGILLLRACIAQPDGARFLRARACAAPNTLAEAETLGYTVADDLARQGAQEMVRAFSEQ</sequence>
<dbReference type="InterPro" id="IPR022418">
    <property type="entry name" value="Porphobilinogen_deaminase_C"/>
</dbReference>
<dbReference type="Pfam" id="PF03900">
    <property type="entry name" value="Porphobil_deamC"/>
    <property type="match status" value="1"/>
</dbReference>
<dbReference type="InterPro" id="IPR000860">
    <property type="entry name" value="HemC"/>
</dbReference>
<evidence type="ECO:0000259" key="9">
    <source>
        <dbReference type="Pfam" id="PF01379"/>
    </source>
</evidence>
<accession>G2JAB9</accession>
<name>G2JAB9_9BURK</name>
<keyword evidence="5 8" id="KW-0808">Transferase</keyword>
<evidence type="ECO:0000256" key="1">
    <source>
        <dbReference type="ARBA" id="ARBA00002869"/>
    </source>
</evidence>
<evidence type="ECO:0000259" key="10">
    <source>
        <dbReference type="Pfam" id="PF03900"/>
    </source>
</evidence>
<dbReference type="GO" id="GO:0004418">
    <property type="term" value="F:hydroxymethylbilane synthase activity"/>
    <property type="evidence" value="ECO:0007669"/>
    <property type="project" value="UniProtKB-UniRule"/>
</dbReference>
<comment type="caution">
    <text evidence="11">The sequence shown here is derived from an EMBL/GenBank/DDBJ whole genome shotgun (WGS) entry which is preliminary data.</text>
</comment>
<organism evidence="11 12">
    <name type="scientific">Candidatus Glomeribacter gigasporarum BEG34</name>
    <dbReference type="NCBI Taxonomy" id="1070319"/>
    <lineage>
        <taxon>Bacteria</taxon>
        <taxon>Pseudomonadati</taxon>
        <taxon>Pseudomonadota</taxon>
        <taxon>Betaproteobacteria</taxon>
        <taxon>Burkholderiales</taxon>
        <taxon>Burkholderiaceae</taxon>
        <taxon>Candidatus Glomeribacter</taxon>
    </lineage>
</organism>
<dbReference type="PANTHER" id="PTHR11557:SF0">
    <property type="entry name" value="PORPHOBILINOGEN DEAMINASE"/>
    <property type="match status" value="1"/>
</dbReference>
<feature type="modified residue" description="S-(dipyrrolylmethanemethyl)cysteine" evidence="8">
    <location>
        <position position="241"/>
    </location>
</feature>
<dbReference type="Pfam" id="PF01379">
    <property type="entry name" value="Porphobil_deam"/>
    <property type="match status" value="1"/>
</dbReference>